<reference evidence="1 2" key="1">
    <citation type="submission" date="2014-04" db="EMBL/GenBank/DDBJ databases">
        <authorList>
            <consortium name="DOE Joint Genome Institute"/>
            <person name="Kuo A."/>
            <person name="Ruytinx J."/>
            <person name="Rineau F."/>
            <person name="Colpaert J."/>
            <person name="Kohler A."/>
            <person name="Nagy L.G."/>
            <person name="Floudas D."/>
            <person name="Copeland A."/>
            <person name="Barry K.W."/>
            <person name="Cichocki N."/>
            <person name="Veneault-Fourrey C."/>
            <person name="LaButti K."/>
            <person name="Lindquist E.A."/>
            <person name="Lipzen A."/>
            <person name="Lundell T."/>
            <person name="Morin E."/>
            <person name="Murat C."/>
            <person name="Sun H."/>
            <person name="Tunlid A."/>
            <person name="Henrissat B."/>
            <person name="Grigoriev I.V."/>
            <person name="Hibbett D.S."/>
            <person name="Martin F."/>
            <person name="Nordberg H.P."/>
            <person name="Cantor M.N."/>
            <person name="Hua S.X."/>
        </authorList>
    </citation>
    <scope>NUCLEOTIDE SEQUENCE [LARGE SCALE GENOMIC DNA]</scope>
    <source>
        <strain evidence="1 2">UH-Slu-Lm8-n1</strain>
    </source>
</reference>
<proteinExistence type="predicted"/>
<dbReference type="EMBL" id="KN835337">
    <property type="protein sequence ID" value="KIK39572.1"/>
    <property type="molecule type" value="Genomic_DNA"/>
</dbReference>
<dbReference type="Proteomes" id="UP000054485">
    <property type="component" value="Unassembled WGS sequence"/>
</dbReference>
<accession>A0A0D0AZ32</accession>
<reference evidence="2" key="2">
    <citation type="submission" date="2015-01" db="EMBL/GenBank/DDBJ databases">
        <title>Evolutionary Origins and Diversification of the Mycorrhizal Mutualists.</title>
        <authorList>
            <consortium name="DOE Joint Genome Institute"/>
            <consortium name="Mycorrhizal Genomics Consortium"/>
            <person name="Kohler A."/>
            <person name="Kuo A."/>
            <person name="Nagy L.G."/>
            <person name="Floudas D."/>
            <person name="Copeland A."/>
            <person name="Barry K.W."/>
            <person name="Cichocki N."/>
            <person name="Veneault-Fourrey C."/>
            <person name="LaButti K."/>
            <person name="Lindquist E.A."/>
            <person name="Lipzen A."/>
            <person name="Lundell T."/>
            <person name="Morin E."/>
            <person name="Murat C."/>
            <person name="Riley R."/>
            <person name="Ohm R."/>
            <person name="Sun H."/>
            <person name="Tunlid A."/>
            <person name="Henrissat B."/>
            <person name="Grigoriev I.V."/>
            <person name="Hibbett D.S."/>
            <person name="Martin F."/>
        </authorList>
    </citation>
    <scope>NUCLEOTIDE SEQUENCE [LARGE SCALE GENOMIC DNA]</scope>
    <source>
        <strain evidence="2">UH-Slu-Lm8-n1</strain>
    </source>
</reference>
<sequence length="101" mass="11589">MELALSQKRWRHSKLIASPLQSSELRVHGTHTSKNSLRSLVEHESIRKGWAVANIGSVICIRCKANSYTKIPATQWRVGKLQVCFRRSLCDMLFSKQCPFF</sequence>
<evidence type="ECO:0000313" key="1">
    <source>
        <dbReference type="EMBL" id="KIK39572.1"/>
    </source>
</evidence>
<evidence type="ECO:0000313" key="2">
    <source>
        <dbReference type="Proteomes" id="UP000054485"/>
    </source>
</evidence>
<dbReference type="AlphaFoldDB" id="A0A0D0AZ32"/>
<gene>
    <name evidence="1" type="ORF">CY34DRAFT_326605</name>
</gene>
<keyword evidence="2" id="KW-1185">Reference proteome</keyword>
<name>A0A0D0AZ32_9AGAM</name>
<dbReference type="InParanoid" id="A0A0D0AZ32"/>
<dbReference type="HOGENOM" id="CLU_2293547_0_0_1"/>
<protein>
    <submittedName>
        <fullName evidence="1">Uncharacterized protein</fullName>
    </submittedName>
</protein>
<organism evidence="1 2">
    <name type="scientific">Suillus luteus UH-Slu-Lm8-n1</name>
    <dbReference type="NCBI Taxonomy" id="930992"/>
    <lineage>
        <taxon>Eukaryota</taxon>
        <taxon>Fungi</taxon>
        <taxon>Dikarya</taxon>
        <taxon>Basidiomycota</taxon>
        <taxon>Agaricomycotina</taxon>
        <taxon>Agaricomycetes</taxon>
        <taxon>Agaricomycetidae</taxon>
        <taxon>Boletales</taxon>
        <taxon>Suillineae</taxon>
        <taxon>Suillaceae</taxon>
        <taxon>Suillus</taxon>
    </lineage>
</organism>